<dbReference type="GO" id="GO:0005886">
    <property type="term" value="C:plasma membrane"/>
    <property type="evidence" value="ECO:0007669"/>
    <property type="project" value="TreeGrafter"/>
</dbReference>
<keyword evidence="5" id="KW-0408">Iron</keyword>
<keyword evidence="2" id="KW-0349">Heme</keyword>
<dbReference type="InterPro" id="IPR005616">
    <property type="entry name" value="CcmH/CycL/Ccl2/NrfF_N"/>
</dbReference>
<evidence type="ECO:0000313" key="8">
    <source>
        <dbReference type="EMBL" id="SVB87234.1"/>
    </source>
</evidence>
<evidence type="ECO:0000256" key="2">
    <source>
        <dbReference type="ARBA" id="ARBA00022617"/>
    </source>
</evidence>
<proteinExistence type="inferred from homology"/>
<feature type="non-terminal residue" evidence="8">
    <location>
        <position position="1"/>
    </location>
</feature>
<evidence type="ECO:0000256" key="1">
    <source>
        <dbReference type="ARBA" id="ARBA00010342"/>
    </source>
</evidence>
<feature type="transmembrane region" description="Helical" evidence="6">
    <location>
        <begin position="82"/>
        <end position="103"/>
    </location>
</feature>
<keyword evidence="4" id="KW-0732">Signal</keyword>
<dbReference type="CDD" id="cd16378">
    <property type="entry name" value="CcmH_N"/>
    <property type="match status" value="1"/>
</dbReference>
<dbReference type="SUPFAM" id="SSF48452">
    <property type="entry name" value="TPR-like"/>
    <property type="match status" value="1"/>
</dbReference>
<evidence type="ECO:0000256" key="4">
    <source>
        <dbReference type="ARBA" id="ARBA00022729"/>
    </source>
</evidence>
<evidence type="ECO:0000256" key="6">
    <source>
        <dbReference type="SAM" id="Phobius"/>
    </source>
</evidence>
<evidence type="ECO:0000256" key="3">
    <source>
        <dbReference type="ARBA" id="ARBA00022723"/>
    </source>
</evidence>
<dbReference type="EMBL" id="UINC01061544">
    <property type="protein sequence ID" value="SVB87234.1"/>
    <property type="molecule type" value="Genomic_DNA"/>
</dbReference>
<dbReference type="Pfam" id="PF03918">
    <property type="entry name" value="CcmH"/>
    <property type="match status" value="1"/>
</dbReference>
<protein>
    <recommendedName>
        <fullName evidence="7">CcmH/CycL/Ccl2/NrfF N-terminal domain-containing protein</fullName>
    </recommendedName>
</protein>
<dbReference type="Gene3D" id="1.25.40.10">
    <property type="entry name" value="Tetratricopeptide repeat domain"/>
    <property type="match status" value="1"/>
</dbReference>
<keyword evidence="6" id="KW-0812">Transmembrane</keyword>
<comment type="similarity">
    <text evidence="1">Belongs to the CcmH/CycL/Ccl2/NrfF family.</text>
</comment>
<keyword evidence="3" id="KW-0479">Metal-binding</keyword>
<dbReference type="PANTHER" id="PTHR47870:SF4">
    <property type="entry name" value="CYTOCHROME C-TYPE BIOGENESIS PROTEIN CYCH"/>
    <property type="match status" value="1"/>
</dbReference>
<feature type="transmembrane region" description="Helical" evidence="6">
    <location>
        <begin position="115"/>
        <end position="137"/>
    </location>
</feature>
<sequence>VAADRPALTNADRVRQLAEDFACPVCAGQSLAESDVPVARTIRATISVLVDDGVGDDEVRSLLVSRFGTDIDYNPSGSGLTGVVWVLPVVIGGVAVGLLALAVRRWQGTRTDIRTRSVLVGTAGLAVLAGLALAGAAGSRRGDDALSGDIRASTRSLLVEALVVPPAEAMEIYDRVLELQPSNVEALAYRGWVAWHGGDPGLARTDLDDAVTLDPSYPDARVFRASRRLAEGDAAGASEDLTVLDGLDAPPIVGDLVVASRLRERVADELARSGEVVAALELLDSGLIVLEGSDPRRAAAPLLAHRGWLLATTGDRAL</sequence>
<dbReference type="AlphaFoldDB" id="A0A382HIR2"/>
<dbReference type="InterPro" id="IPR038297">
    <property type="entry name" value="CcmH/CycL/NrfF/Ccl2_sf"/>
</dbReference>
<gene>
    <name evidence="8" type="ORF">METZ01_LOCUS240088</name>
</gene>
<organism evidence="8">
    <name type="scientific">marine metagenome</name>
    <dbReference type="NCBI Taxonomy" id="408172"/>
    <lineage>
        <taxon>unclassified sequences</taxon>
        <taxon>metagenomes</taxon>
        <taxon>ecological metagenomes</taxon>
    </lineage>
</organism>
<dbReference type="Gene3D" id="1.10.8.640">
    <property type="entry name" value="Cytochrome C biogenesis protein"/>
    <property type="match status" value="1"/>
</dbReference>
<keyword evidence="6" id="KW-1133">Transmembrane helix</keyword>
<evidence type="ECO:0000259" key="7">
    <source>
        <dbReference type="Pfam" id="PF03918"/>
    </source>
</evidence>
<feature type="domain" description="CcmH/CycL/Ccl2/NrfF N-terminal" evidence="7">
    <location>
        <begin position="10"/>
        <end position="110"/>
    </location>
</feature>
<name>A0A382HIR2_9ZZZZ</name>
<evidence type="ECO:0000256" key="5">
    <source>
        <dbReference type="ARBA" id="ARBA00023004"/>
    </source>
</evidence>
<reference evidence="8" key="1">
    <citation type="submission" date="2018-05" db="EMBL/GenBank/DDBJ databases">
        <authorList>
            <person name="Lanie J.A."/>
            <person name="Ng W.-L."/>
            <person name="Kazmierczak K.M."/>
            <person name="Andrzejewski T.M."/>
            <person name="Davidsen T.M."/>
            <person name="Wayne K.J."/>
            <person name="Tettelin H."/>
            <person name="Glass J.I."/>
            <person name="Rusch D."/>
            <person name="Podicherti R."/>
            <person name="Tsui H.-C.T."/>
            <person name="Winkler M.E."/>
        </authorList>
    </citation>
    <scope>NUCLEOTIDE SEQUENCE</scope>
</reference>
<keyword evidence="6" id="KW-0472">Membrane</keyword>
<dbReference type="InterPro" id="IPR011990">
    <property type="entry name" value="TPR-like_helical_dom_sf"/>
</dbReference>
<dbReference type="PANTHER" id="PTHR47870">
    <property type="entry name" value="CYTOCHROME C-TYPE BIOGENESIS PROTEIN CCMH"/>
    <property type="match status" value="1"/>
</dbReference>
<feature type="non-terminal residue" evidence="8">
    <location>
        <position position="318"/>
    </location>
</feature>
<dbReference type="InterPro" id="IPR051263">
    <property type="entry name" value="C-type_cytochrome_biogenesis"/>
</dbReference>
<accession>A0A382HIR2</accession>
<dbReference type="GO" id="GO:0046872">
    <property type="term" value="F:metal ion binding"/>
    <property type="evidence" value="ECO:0007669"/>
    <property type="project" value="UniProtKB-KW"/>
</dbReference>